<dbReference type="PANTHER" id="PTHR34598">
    <property type="entry name" value="BLL6449 PROTEIN"/>
    <property type="match status" value="1"/>
</dbReference>
<evidence type="ECO:0000313" key="2">
    <source>
        <dbReference type="EMBL" id="POR34398.1"/>
    </source>
</evidence>
<proteinExistence type="inferred from homology"/>
<keyword evidence="3" id="KW-1185">Reference proteome</keyword>
<evidence type="ECO:0000256" key="1">
    <source>
        <dbReference type="ARBA" id="ARBA00023604"/>
    </source>
</evidence>
<dbReference type="InterPro" id="IPR044053">
    <property type="entry name" value="AsaB-like"/>
</dbReference>
<dbReference type="GO" id="GO:0016491">
    <property type="term" value="F:oxidoreductase activity"/>
    <property type="evidence" value="ECO:0007669"/>
    <property type="project" value="InterPro"/>
</dbReference>
<dbReference type="PANTHER" id="PTHR34598:SF3">
    <property type="entry name" value="OXIDOREDUCTASE AN1597"/>
    <property type="match status" value="1"/>
</dbReference>
<dbReference type="AlphaFoldDB" id="A0A2S4KW23"/>
<gene>
    <name evidence="2" type="ORF">TPAR_05405</name>
</gene>
<comment type="similarity">
    <text evidence="1">Belongs to the asaB hydroxylase/desaturase family.</text>
</comment>
<protein>
    <submittedName>
        <fullName evidence="2">7 alpha-cephem-methoxylase, putative</fullName>
    </submittedName>
</protein>
<organism evidence="2 3">
    <name type="scientific">Tolypocladium paradoxum</name>
    <dbReference type="NCBI Taxonomy" id="94208"/>
    <lineage>
        <taxon>Eukaryota</taxon>
        <taxon>Fungi</taxon>
        <taxon>Dikarya</taxon>
        <taxon>Ascomycota</taxon>
        <taxon>Pezizomycotina</taxon>
        <taxon>Sordariomycetes</taxon>
        <taxon>Hypocreomycetidae</taxon>
        <taxon>Hypocreales</taxon>
        <taxon>Ophiocordycipitaceae</taxon>
        <taxon>Tolypocladium</taxon>
    </lineage>
</organism>
<evidence type="ECO:0000313" key="3">
    <source>
        <dbReference type="Proteomes" id="UP000237481"/>
    </source>
</evidence>
<name>A0A2S4KW23_9HYPO</name>
<accession>A0A2S4KW23</accession>
<dbReference type="Proteomes" id="UP000237481">
    <property type="component" value="Unassembled WGS sequence"/>
</dbReference>
<reference evidence="2 3" key="1">
    <citation type="submission" date="2018-01" db="EMBL/GenBank/DDBJ databases">
        <title>Harnessing the power of phylogenomics to disentangle the directionality and signatures of interkingdom host jumping in the parasitic fungal genus Tolypocladium.</title>
        <authorList>
            <person name="Quandt C.A."/>
            <person name="Patterson W."/>
            <person name="Spatafora J.W."/>
        </authorList>
    </citation>
    <scope>NUCLEOTIDE SEQUENCE [LARGE SCALE GENOMIC DNA]</scope>
    <source>
        <strain evidence="2 3">NRBC 100945</strain>
    </source>
</reference>
<dbReference type="OrthoDB" id="4928238at2759"/>
<dbReference type="EMBL" id="PKSG01000527">
    <property type="protein sequence ID" value="POR34398.1"/>
    <property type="molecule type" value="Genomic_DNA"/>
</dbReference>
<sequence length="301" mass="34870">MYIQGGRIDQLTKLQYFKWEDKFRKQKPYSLLMQAPDGFPSVNYTHESGPPETVEDVRGREHEFTLDQHGFALRVQDLPAIDFNGEHVEEEYFPLVRQLIRDECGLETEIVIFDWRLRSSGPRRTEHGAAEYVNLADPQLYLRPAVVAHVMRPDQTPNAARRRVLHHVPERGEDLLNSKRFRIINVWRPMASAVQDCPLACCDGSTVRPEDMVPVDTVRSSVVGESWQVMYRDYYRWYYVSKQTKNEALLIKMFDSDKARHGLTRRLESDCPHTSFKIDGVPASAPPRESIEVRALVFNHG</sequence>
<comment type="caution">
    <text evidence="2">The sequence shown here is derived from an EMBL/GenBank/DDBJ whole genome shotgun (WGS) entry which is preliminary data.</text>
</comment>
<dbReference type="NCBIfam" id="NF041278">
    <property type="entry name" value="CmcJ_NvfI_EfuI"/>
    <property type="match status" value="1"/>
</dbReference>
<dbReference type="STRING" id="94208.A0A2S4KW23"/>